<protein>
    <recommendedName>
        <fullName evidence="2">Peptidase C19 ubiquitin carboxyl-terminal hydrolase domain-containing protein</fullName>
    </recommendedName>
</protein>
<name>A0A8S1QWS2_9CILI</name>
<dbReference type="OrthoDB" id="306388at2759"/>
<sequence length="576" mass="68420">MLTDQQQQLLIKQLKDITKQPDLLIVSVLMYFQWDFERSKELIQNSGDLLTIDQIPENRRLSAERLLRQFEEAQNNERPIQNINNNSQQQALQNSHPNSNQRVSDVNQQTKSRKLAKIKENLQKLANQEWETNQIIQDKELIIKNNQNERENNDLQLRMHQSFVGIKKSERSGYFNCIYQMLFQNLEIVGAILNMNIQNKEDLNSNYQNELQYLFGSLILSNDRFVRNSELYVAASRLNKSQVIGGKINFATQFEIQLGILKQFFQDVNKLDYVSMIQNQFQVFQNHLFLTLEQEDRMLQLSLLKEKDNIQQFGQSQNFKSYWAFEISRKQLDKEENSCQNNLDYWFPEKIDLEFLVLKDKAEKILKILEEGVNEEKIKEIQKNQSILNNIQIVKSFLCEQEIVQKETIDALQMEKKMLKKKLNNYIPFNMDLLQKNAENTRFCYSLQATVIQLQENDQNLFYLYIKNFDENKWYRINDCQIQAVSDKLVFKDTRKYGCFLIYVQQEQIKKILEHQKKLSEIGNLILKNQEEFVLNNYSLLQKFQQSDAGKVEKIVKANQLNQNKLNEELNNEFSQ</sequence>
<evidence type="ECO:0000313" key="3">
    <source>
        <dbReference type="EMBL" id="CAD8119863.1"/>
    </source>
</evidence>
<keyword evidence="4" id="KW-1185">Reference proteome</keyword>
<dbReference type="Proteomes" id="UP000692954">
    <property type="component" value="Unassembled WGS sequence"/>
</dbReference>
<feature type="region of interest" description="Disordered" evidence="1">
    <location>
        <begin position="88"/>
        <end position="112"/>
    </location>
</feature>
<evidence type="ECO:0000259" key="2">
    <source>
        <dbReference type="Pfam" id="PF00443"/>
    </source>
</evidence>
<feature type="compositionally biased region" description="Polar residues" evidence="1">
    <location>
        <begin position="96"/>
        <end position="110"/>
    </location>
</feature>
<organism evidence="3 4">
    <name type="scientific">Paramecium sonneborni</name>
    <dbReference type="NCBI Taxonomy" id="65129"/>
    <lineage>
        <taxon>Eukaryota</taxon>
        <taxon>Sar</taxon>
        <taxon>Alveolata</taxon>
        <taxon>Ciliophora</taxon>
        <taxon>Intramacronucleata</taxon>
        <taxon>Oligohymenophorea</taxon>
        <taxon>Peniculida</taxon>
        <taxon>Parameciidae</taxon>
        <taxon>Paramecium</taxon>
    </lineage>
</organism>
<reference evidence="3" key="1">
    <citation type="submission" date="2021-01" db="EMBL/GenBank/DDBJ databases">
        <authorList>
            <consortium name="Genoscope - CEA"/>
            <person name="William W."/>
        </authorList>
    </citation>
    <scope>NUCLEOTIDE SEQUENCE</scope>
</reference>
<dbReference type="GO" id="GO:0004843">
    <property type="term" value="F:cysteine-type deubiquitinase activity"/>
    <property type="evidence" value="ECO:0007669"/>
    <property type="project" value="InterPro"/>
</dbReference>
<dbReference type="GO" id="GO:0016579">
    <property type="term" value="P:protein deubiquitination"/>
    <property type="evidence" value="ECO:0007669"/>
    <property type="project" value="InterPro"/>
</dbReference>
<proteinExistence type="predicted"/>
<comment type="caution">
    <text evidence="3">The sequence shown here is derived from an EMBL/GenBank/DDBJ whole genome shotgun (WGS) entry which is preliminary data.</text>
</comment>
<dbReference type="AlphaFoldDB" id="A0A8S1QWS2"/>
<evidence type="ECO:0000256" key="1">
    <source>
        <dbReference type="SAM" id="MobiDB-lite"/>
    </source>
</evidence>
<dbReference type="Pfam" id="PF00443">
    <property type="entry name" value="UCH"/>
    <property type="match status" value="1"/>
</dbReference>
<feature type="domain" description="Peptidase C19 ubiquitin carboxyl-terminal hydrolase" evidence="2">
    <location>
        <begin position="165"/>
        <end position="490"/>
    </location>
</feature>
<accession>A0A8S1QWS2</accession>
<evidence type="ECO:0000313" key="4">
    <source>
        <dbReference type="Proteomes" id="UP000692954"/>
    </source>
</evidence>
<gene>
    <name evidence="3" type="ORF">PSON_ATCC_30995.1.T1230046</name>
</gene>
<dbReference type="EMBL" id="CAJJDN010000123">
    <property type="protein sequence ID" value="CAD8119863.1"/>
    <property type="molecule type" value="Genomic_DNA"/>
</dbReference>
<dbReference type="InterPro" id="IPR001394">
    <property type="entry name" value="Peptidase_C19_UCH"/>
</dbReference>